<dbReference type="WBParaSite" id="GPUH_0000622701-mRNA-1">
    <property type="protein sequence ID" value="GPUH_0000622701-mRNA-1"/>
    <property type="gene ID" value="GPUH_0000622701"/>
</dbReference>
<organism evidence="1">
    <name type="scientific">Gongylonema pulchrum</name>
    <dbReference type="NCBI Taxonomy" id="637853"/>
    <lineage>
        <taxon>Eukaryota</taxon>
        <taxon>Metazoa</taxon>
        <taxon>Ecdysozoa</taxon>
        <taxon>Nematoda</taxon>
        <taxon>Chromadorea</taxon>
        <taxon>Rhabditida</taxon>
        <taxon>Spirurina</taxon>
        <taxon>Spiruromorpha</taxon>
        <taxon>Spiruroidea</taxon>
        <taxon>Gongylonematidae</taxon>
        <taxon>Gongylonema</taxon>
    </lineage>
</organism>
<reference evidence="1" key="1">
    <citation type="submission" date="2016-06" db="UniProtKB">
        <authorList>
            <consortium name="WormBaseParasite"/>
        </authorList>
    </citation>
    <scope>IDENTIFICATION</scope>
</reference>
<sequence>LRYFSREPSAHLDCSPTALLSASLNWGQLPDGVKPESLMPTLSERPVTLTAMSDAAAATAAAAAAYDSRIIGASPYYNSSYSGANYAGMYAAGGTQNYYPGVSSSLRGSAAAAAAATSFPFAAAAASHAYYGNNSSKFAKVLPMRHRRLCL</sequence>
<name>A0A183DBX8_9BILA</name>
<dbReference type="AlphaFoldDB" id="A0A183DBX8"/>
<protein>
    <submittedName>
        <fullName evidence="1">Homeobox protein abdominal-A</fullName>
    </submittedName>
</protein>
<evidence type="ECO:0000313" key="1">
    <source>
        <dbReference type="WBParaSite" id="GPUH_0000622701-mRNA-1"/>
    </source>
</evidence>
<proteinExistence type="predicted"/>
<accession>A0A183DBX8</accession>